<dbReference type="AlphaFoldDB" id="A0AAE0YSY3"/>
<protein>
    <submittedName>
        <fullName evidence="1">Uncharacterized protein</fullName>
    </submittedName>
</protein>
<accession>A0AAE0YSY3</accession>
<name>A0AAE0YSY3_9GAST</name>
<dbReference type="EMBL" id="JAWDGP010005477">
    <property type="protein sequence ID" value="KAK3756709.1"/>
    <property type="molecule type" value="Genomic_DNA"/>
</dbReference>
<organism evidence="1 2">
    <name type="scientific">Elysia crispata</name>
    <name type="common">lettuce slug</name>
    <dbReference type="NCBI Taxonomy" id="231223"/>
    <lineage>
        <taxon>Eukaryota</taxon>
        <taxon>Metazoa</taxon>
        <taxon>Spiralia</taxon>
        <taxon>Lophotrochozoa</taxon>
        <taxon>Mollusca</taxon>
        <taxon>Gastropoda</taxon>
        <taxon>Heterobranchia</taxon>
        <taxon>Euthyneura</taxon>
        <taxon>Panpulmonata</taxon>
        <taxon>Sacoglossa</taxon>
        <taxon>Placobranchoidea</taxon>
        <taxon>Plakobranchidae</taxon>
        <taxon>Elysia</taxon>
    </lineage>
</organism>
<comment type="caution">
    <text evidence="1">The sequence shown here is derived from an EMBL/GenBank/DDBJ whole genome shotgun (WGS) entry which is preliminary data.</text>
</comment>
<proteinExistence type="predicted"/>
<gene>
    <name evidence="1" type="ORF">RRG08_018433</name>
</gene>
<keyword evidence="2" id="KW-1185">Reference proteome</keyword>
<dbReference type="Proteomes" id="UP001283361">
    <property type="component" value="Unassembled WGS sequence"/>
</dbReference>
<reference evidence="1" key="1">
    <citation type="journal article" date="2023" name="G3 (Bethesda)">
        <title>A reference genome for the long-term kleptoplast-retaining sea slug Elysia crispata morphotype clarki.</title>
        <authorList>
            <person name="Eastman K.E."/>
            <person name="Pendleton A.L."/>
            <person name="Shaikh M.A."/>
            <person name="Suttiyut T."/>
            <person name="Ogas R."/>
            <person name="Tomko P."/>
            <person name="Gavelis G."/>
            <person name="Widhalm J.R."/>
            <person name="Wisecaver J.H."/>
        </authorList>
    </citation>
    <scope>NUCLEOTIDE SEQUENCE</scope>
    <source>
        <strain evidence="1">ECLA1</strain>
    </source>
</reference>
<sequence>MSDIFMGSWLSSNIFSKDITKTALTFHASAIAKEIKLMLDDEDSLMLENTTMFKILLDIPKVQRAINCQWRNAQIRSEELIIRYER</sequence>
<evidence type="ECO:0000313" key="2">
    <source>
        <dbReference type="Proteomes" id="UP001283361"/>
    </source>
</evidence>
<evidence type="ECO:0000313" key="1">
    <source>
        <dbReference type="EMBL" id="KAK3756709.1"/>
    </source>
</evidence>